<protein>
    <recommendedName>
        <fullName evidence="3">Lipoprotein</fullName>
    </recommendedName>
</protein>
<accession>A0A6A8D6U3</accession>
<comment type="caution">
    <text evidence="1">The sequence shown here is derived from an EMBL/GenBank/DDBJ whole genome shotgun (WGS) entry which is preliminary data.</text>
</comment>
<dbReference type="AlphaFoldDB" id="A0A6A8D6U3"/>
<name>A0A6A8D6U3_9BACI</name>
<gene>
    <name evidence="1" type="ORF">GH741_02160</name>
</gene>
<evidence type="ECO:0000313" key="1">
    <source>
        <dbReference type="EMBL" id="MRH41475.1"/>
    </source>
</evidence>
<keyword evidence="2" id="KW-1185">Reference proteome</keyword>
<dbReference type="RefSeq" id="WP_153735132.1">
    <property type="nucleotide sequence ID" value="NZ_WJNG01000002.1"/>
</dbReference>
<dbReference type="PROSITE" id="PS51257">
    <property type="entry name" value="PROKAR_LIPOPROTEIN"/>
    <property type="match status" value="1"/>
</dbReference>
<sequence>MRQFKIPLLLVIFLLTGCQLSETLSFVGESQSWSAQVILHQASGKESEDVVLKYKGDNLEDVGIFKYYIDGPQWGTGLDGVELNEAGVFKEVGASINEKKTPENAELAIKIEWNNKSETILLKRE</sequence>
<evidence type="ECO:0000313" key="2">
    <source>
        <dbReference type="Proteomes" id="UP000799092"/>
    </source>
</evidence>
<dbReference type="Proteomes" id="UP000799092">
    <property type="component" value="Unassembled WGS sequence"/>
</dbReference>
<dbReference type="EMBL" id="WJNG01000002">
    <property type="protein sequence ID" value="MRH41475.1"/>
    <property type="molecule type" value="Genomic_DNA"/>
</dbReference>
<organism evidence="1 2">
    <name type="scientific">Aquibacillus halophilus</name>
    <dbReference type="NCBI Taxonomy" id="930132"/>
    <lineage>
        <taxon>Bacteria</taxon>
        <taxon>Bacillati</taxon>
        <taxon>Bacillota</taxon>
        <taxon>Bacilli</taxon>
        <taxon>Bacillales</taxon>
        <taxon>Bacillaceae</taxon>
        <taxon>Aquibacillus</taxon>
    </lineage>
</organism>
<dbReference type="OrthoDB" id="2989717at2"/>
<reference evidence="1" key="1">
    <citation type="submission" date="2019-11" db="EMBL/GenBank/DDBJ databases">
        <authorList>
            <person name="Li J."/>
        </authorList>
    </citation>
    <scope>NUCLEOTIDE SEQUENCE</scope>
    <source>
        <strain evidence="1">B6B</strain>
    </source>
</reference>
<proteinExistence type="predicted"/>
<evidence type="ECO:0008006" key="3">
    <source>
        <dbReference type="Google" id="ProtNLM"/>
    </source>
</evidence>